<feature type="domain" description="DUF397" evidence="2">
    <location>
        <begin position="7"/>
        <end position="60"/>
    </location>
</feature>
<feature type="compositionally biased region" description="Polar residues" evidence="1">
    <location>
        <begin position="9"/>
        <end position="18"/>
    </location>
</feature>
<dbReference type="EMBL" id="PVZC01000009">
    <property type="protein sequence ID" value="PRX95550.1"/>
    <property type="molecule type" value="Genomic_DNA"/>
</dbReference>
<proteinExistence type="predicted"/>
<reference evidence="3 4" key="1">
    <citation type="submission" date="2018-03" db="EMBL/GenBank/DDBJ databases">
        <title>Genomic Encyclopedia of Archaeal and Bacterial Type Strains, Phase II (KMG-II): from individual species to whole genera.</title>
        <authorList>
            <person name="Goeker M."/>
        </authorList>
    </citation>
    <scope>NUCLEOTIDE SEQUENCE [LARGE SCALE GENOMIC DNA]</scope>
    <source>
        <strain evidence="3 4">DSM 45601</strain>
    </source>
</reference>
<organism evidence="3 4">
    <name type="scientific">Allonocardiopsis opalescens</name>
    <dbReference type="NCBI Taxonomy" id="1144618"/>
    <lineage>
        <taxon>Bacteria</taxon>
        <taxon>Bacillati</taxon>
        <taxon>Actinomycetota</taxon>
        <taxon>Actinomycetes</taxon>
        <taxon>Streptosporangiales</taxon>
        <taxon>Allonocardiopsis</taxon>
    </lineage>
</organism>
<evidence type="ECO:0000313" key="4">
    <source>
        <dbReference type="Proteomes" id="UP000237846"/>
    </source>
</evidence>
<sequence length="62" mass="6842">MPESGPQYRKSSYSQPTGSDCVEVADGPPEPVRVRDSKNPAQPHLSFDRQAWSAFVAHVKQS</sequence>
<dbReference type="RefSeq" id="WP_106251706.1">
    <property type="nucleotide sequence ID" value="NZ_PVZC01000009.1"/>
</dbReference>
<dbReference type="OrthoDB" id="3696951at2"/>
<protein>
    <submittedName>
        <fullName evidence="3">Uncharacterized protein DUF397</fullName>
    </submittedName>
</protein>
<dbReference type="Proteomes" id="UP000237846">
    <property type="component" value="Unassembled WGS sequence"/>
</dbReference>
<accession>A0A2T0PVU5</accession>
<comment type="caution">
    <text evidence="3">The sequence shown here is derived from an EMBL/GenBank/DDBJ whole genome shotgun (WGS) entry which is preliminary data.</text>
</comment>
<dbReference type="InterPro" id="IPR007278">
    <property type="entry name" value="DUF397"/>
</dbReference>
<keyword evidence="4" id="KW-1185">Reference proteome</keyword>
<evidence type="ECO:0000313" key="3">
    <source>
        <dbReference type="EMBL" id="PRX95550.1"/>
    </source>
</evidence>
<dbReference type="AlphaFoldDB" id="A0A2T0PVU5"/>
<evidence type="ECO:0000259" key="2">
    <source>
        <dbReference type="Pfam" id="PF04149"/>
    </source>
</evidence>
<name>A0A2T0PVU5_9ACTN</name>
<feature type="region of interest" description="Disordered" evidence="1">
    <location>
        <begin position="1"/>
        <end position="46"/>
    </location>
</feature>
<evidence type="ECO:0000256" key="1">
    <source>
        <dbReference type="SAM" id="MobiDB-lite"/>
    </source>
</evidence>
<dbReference type="Pfam" id="PF04149">
    <property type="entry name" value="DUF397"/>
    <property type="match status" value="1"/>
</dbReference>
<gene>
    <name evidence="3" type="ORF">CLV72_109159</name>
</gene>